<dbReference type="PANTHER" id="PTHR21087">
    <property type="entry name" value="SHIKIMATE KINASE"/>
    <property type="match status" value="1"/>
</dbReference>
<dbReference type="Gene3D" id="3.40.50.300">
    <property type="entry name" value="P-loop containing nucleotide triphosphate hydrolases"/>
    <property type="match status" value="1"/>
</dbReference>
<dbReference type="EC" id="2.7.1.71" evidence="7"/>
<evidence type="ECO:0000256" key="2">
    <source>
        <dbReference type="ARBA" id="ARBA00022679"/>
    </source>
</evidence>
<comment type="function">
    <text evidence="7">Catalyzes the specific phosphorylation of the 3-hydroxyl group of shikimic acid using ATP as a cosubstrate.</text>
</comment>
<keyword evidence="7" id="KW-0479">Metal-binding</keyword>
<dbReference type="SUPFAM" id="SSF52540">
    <property type="entry name" value="P-loop containing nucleoside triphosphate hydrolases"/>
    <property type="match status" value="1"/>
</dbReference>
<dbReference type="GO" id="GO:0009073">
    <property type="term" value="P:aromatic amino acid family biosynthetic process"/>
    <property type="evidence" value="ECO:0007669"/>
    <property type="project" value="UniProtKB-KW"/>
</dbReference>
<dbReference type="GO" id="GO:0000287">
    <property type="term" value="F:magnesium ion binding"/>
    <property type="evidence" value="ECO:0007669"/>
    <property type="project" value="UniProtKB-UniRule"/>
</dbReference>
<gene>
    <name evidence="7" type="primary">aroK</name>
    <name evidence="8" type="ORF">AB4Y30_09895</name>
</gene>
<organism evidence="8">
    <name type="scientific">Ornithinibacillus sp. 4-3</name>
    <dbReference type="NCBI Taxonomy" id="3231488"/>
    <lineage>
        <taxon>Bacteria</taxon>
        <taxon>Bacillati</taxon>
        <taxon>Bacillota</taxon>
        <taxon>Bacilli</taxon>
        <taxon>Bacillales</taxon>
        <taxon>Bacillaceae</taxon>
        <taxon>Ornithinibacillus</taxon>
    </lineage>
</organism>
<feature type="binding site" evidence="7">
    <location>
        <begin position="11"/>
        <end position="16"/>
    </location>
    <ligand>
        <name>ATP</name>
        <dbReference type="ChEBI" id="CHEBI:30616"/>
    </ligand>
</feature>
<evidence type="ECO:0000256" key="7">
    <source>
        <dbReference type="HAMAP-Rule" id="MF_00109"/>
    </source>
</evidence>
<feature type="binding site" evidence="7">
    <location>
        <position position="15"/>
    </location>
    <ligand>
        <name>Mg(2+)</name>
        <dbReference type="ChEBI" id="CHEBI:18420"/>
    </ligand>
</feature>
<comment type="pathway">
    <text evidence="7">Metabolic intermediate biosynthesis; chorismate biosynthesis; chorismate from D-erythrose 4-phosphate and phosphoenolpyruvate: step 5/7.</text>
</comment>
<feature type="binding site" evidence="7">
    <location>
        <position position="115"/>
    </location>
    <ligand>
        <name>ATP</name>
        <dbReference type="ChEBI" id="CHEBI:30616"/>
    </ligand>
</feature>
<evidence type="ECO:0000256" key="5">
    <source>
        <dbReference type="ARBA" id="ARBA00022840"/>
    </source>
</evidence>
<dbReference type="InterPro" id="IPR031322">
    <property type="entry name" value="Shikimate/glucono_kinase"/>
</dbReference>
<accession>A0AB39HNF9</accession>
<dbReference type="EMBL" id="CP162599">
    <property type="protein sequence ID" value="XDK31348.1"/>
    <property type="molecule type" value="Genomic_DNA"/>
</dbReference>
<feature type="binding site" evidence="7">
    <location>
        <position position="150"/>
    </location>
    <ligand>
        <name>ATP</name>
        <dbReference type="ChEBI" id="CHEBI:30616"/>
    </ligand>
</feature>
<comment type="subunit">
    <text evidence="7">Monomer.</text>
</comment>
<sequence length="166" mass="19453">MKKIFLIGFMGCGKSTISAYMREHLHLSVIDTDKYIEKKYDMEIKDIFSTYGEKTFRDYETNSIDEVSDYEVISTGGGIVEREINIKKMKNFGVLVYLHTPFTEIVNRLKNDKTRPLWNNDLITDMEKLYQRRSKMYEAYSDVIVDTHNRNVNEIAEEIIASIKKA</sequence>
<dbReference type="GO" id="GO:0009423">
    <property type="term" value="P:chorismate biosynthetic process"/>
    <property type="evidence" value="ECO:0007669"/>
    <property type="project" value="UniProtKB-UniRule"/>
</dbReference>
<evidence type="ECO:0000256" key="3">
    <source>
        <dbReference type="ARBA" id="ARBA00022741"/>
    </source>
</evidence>
<keyword evidence="3 7" id="KW-0547">Nucleotide-binding</keyword>
<proteinExistence type="inferred from homology"/>
<dbReference type="HAMAP" id="MF_00109">
    <property type="entry name" value="Shikimate_kinase"/>
    <property type="match status" value="1"/>
</dbReference>
<dbReference type="GO" id="GO:0004765">
    <property type="term" value="F:shikimate kinase activity"/>
    <property type="evidence" value="ECO:0007669"/>
    <property type="project" value="UniProtKB-UniRule"/>
</dbReference>
<keyword evidence="2 7" id="KW-0808">Transferase</keyword>
<comment type="similarity">
    <text evidence="7">Belongs to the shikimate kinase family.</text>
</comment>
<evidence type="ECO:0000256" key="6">
    <source>
        <dbReference type="ARBA" id="ARBA00023141"/>
    </source>
</evidence>
<keyword evidence="6 7" id="KW-0057">Aromatic amino acid biosynthesis</keyword>
<dbReference type="GO" id="GO:0008652">
    <property type="term" value="P:amino acid biosynthetic process"/>
    <property type="evidence" value="ECO:0007669"/>
    <property type="project" value="UniProtKB-KW"/>
</dbReference>
<feature type="binding site" evidence="7">
    <location>
        <position position="77"/>
    </location>
    <ligand>
        <name>substrate</name>
    </ligand>
</feature>
<evidence type="ECO:0000313" key="8">
    <source>
        <dbReference type="EMBL" id="XDK31348.1"/>
    </source>
</evidence>
<comment type="catalytic activity">
    <reaction evidence="7">
        <text>shikimate + ATP = 3-phosphoshikimate + ADP + H(+)</text>
        <dbReference type="Rhea" id="RHEA:13121"/>
        <dbReference type="ChEBI" id="CHEBI:15378"/>
        <dbReference type="ChEBI" id="CHEBI:30616"/>
        <dbReference type="ChEBI" id="CHEBI:36208"/>
        <dbReference type="ChEBI" id="CHEBI:145989"/>
        <dbReference type="ChEBI" id="CHEBI:456216"/>
        <dbReference type="EC" id="2.7.1.71"/>
    </reaction>
</comment>
<keyword evidence="4 7" id="KW-0418">Kinase</keyword>
<protein>
    <recommendedName>
        <fullName evidence="7">Shikimate kinase</fullName>
        <shortName evidence="7">SK</shortName>
        <ecNumber evidence="7">2.7.1.71</ecNumber>
    </recommendedName>
</protein>
<dbReference type="InterPro" id="IPR027417">
    <property type="entry name" value="P-loop_NTPase"/>
</dbReference>
<dbReference type="RefSeq" id="WP_368652076.1">
    <property type="nucleotide sequence ID" value="NZ_CP162599.1"/>
</dbReference>
<comment type="subcellular location">
    <subcellularLocation>
        <location evidence="7">Cytoplasm</location>
    </subcellularLocation>
</comment>
<dbReference type="InterPro" id="IPR000623">
    <property type="entry name" value="Shikimate_kinase/TSH1"/>
</dbReference>
<keyword evidence="7" id="KW-0460">Magnesium</keyword>
<name>A0AB39HNF9_9BACI</name>
<keyword evidence="7" id="KW-0963">Cytoplasm</keyword>
<dbReference type="AlphaFoldDB" id="A0AB39HNF9"/>
<dbReference type="PANTHER" id="PTHR21087:SF16">
    <property type="entry name" value="SHIKIMATE KINASE 1, CHLOROPLASTIC"/>
    <property type="match status" value="1"/>
</dbReference>
<comment type="cofactor">
    <cofactor evidence="7">
        <name>Mg(2+)</name>
        <dbReference type="ChEBI" id="CHEBI:18420"/>
    </cofactor>
    <text evidence="7">Binds 1 Mg(2+) ion per subunit.</text>
</comment>
<evidence type="ECO:0000256" key="1">
    <source>
        <dbReference type="ARBA" id="ARBA00022605"/>
    </source>
</evidence>
<dbReference type="GO" id="GO:0005829">
    <property type="term" value="C:cytosol"/>
    <property type="evidence" value="ECO:0007669"/>
    <property type="project" value="TreeGrafter"/>
</dbReference>
<feature type="binding site" evidence="7">
    <location>
        <position position="57"/>
    </location>
    <ligand>
        <name>substrate</name>
    </ligand>
</feature>
<reference evidence="8" key="1">
    <citation type="submission" date="2024-07" db="EMBL/GenBank/DDBJ databases">
        <title>Halotolerant mesophilic bacterium Ornithinibacillus sp. 4-3, sp. nov., isolated from soil.</title>
        <authorList>
            <person name="Sidarenka A.V."/>
            <person name="Guliayeva D.E."/>
            <person name="Leanovich S.I."/>
            <person name="Hileuskaya K.S."/>
            <person name="Akhremchuk A.E."/>
            <person name="Sikolenko M.A."/>
            <person name="Valentovich L.N."/>
        </authorList>
    </citation>
    <scope>NUCLEOTIDE SEQUENCE</scope>
    <source>
        <strain evidence="8">4-3</strain>
    </source>
</reference>
<keyword evidence="1 7" id="KW-0028">Amino-acid biosynthesis</keyword>
<feature type="binding site" evidence="7">
    <location>
        <position position="33"/>
    </location>
    <ligand>
        <name>substrate</name>
    </ligand>
</feature>
<feature type="binding site" evidence="7">
    <location>
        <position position="133"/>
    </location>
    <ligand>
        <name>substrate</name>
    </ligand>
</feature>
<evidence type="ECO:0000256" key="4">
    <source>
        <dbReference type="ARBA" id="ARBA00022777"/>
    </source>
</evidence>
<keyword evidence="5 7" id="KW-0067">ATP-binding</keyword>
<dbReference type="CDD" id="cd00464">
    <property type="entry name" value="SK"/>
    <property type="match status" value="1"/>
</dbReference>
<dbReference type="Pfam" id="PF01202">
    <property type="entry name" value="SKI"/>
    <property type="match status" value="1"/>
</dbReference>
<dbReference type="GO" id="GO:0005524">
    <property type="term" value="F:ATP binding"/>
    <property type="evidence" value="ECO:0007669"/>
    <property type="project" value="UniProtKB-UniRule"/>
</dbReference>
<dbReference type="PRINTS" id="PR01100">
    <property type="entry name" value="SHIKIMTKNASE"/>
</dbReference>